<evidence type="ECO:0000313" key="1">
    <source>
        <dbReference type="EMBL" id="EKC23627.1"/>
    </source>
</evidence>
<protein>
    <submittedName>
        <fullName evidence="1">Uncharacterized protein</fullName>
    </submittedName>
</protein>
<dbReference type="InParanoid" id="K1PI29"/>
<accession>K1PI29</accession>
<sequence>MPPDGSSGNTGMIVGIAIGVLLAVIAAVVAVDIKFPVVKIRMSKRFLSNDWVGILAHLGPIVTVGGGGVKSMIILCNKLNELYHSKQECSVSRD</sequence>
<organism evidence="1">
    <name type="scientific">Magallana gigas</name>
    <name type="common">Pacific oyster</name>
    <name type="synonym">Crassostrea gigas</name>
    <dbReference type="NCBI Taxonomy" id="29159"/>
    <lineage>
        <taxon>Eukaryota</taxon>
        <taxon>Metazoa</taxon>
        <taxon>Spiralia</taxon>
        <taxon>Lophotrochozoa</taxon>
        <taxon>Mollusca</taxon>
        <taxon>Bivalvia</taxon>
        <taxon>Autobranchia</taxon>
        <taxon>Pteriomorphia</taxon>
        <taxon>Ostreida</taxon>
        <taxon>Ostreoidea</taxon>
        <taxon>Ostreidae</taxon>
        <taxon>Magallana</taxon>
    </lineage>
</organism>
<reference evidence="1" key="1">
    <citation type="journal article" date="2012" name="Nature">
        <title>The oyster genome reveals stress adaptation and complexity of shell formation.</title>
        <authorList>
            <person name="Zhang G."/>
            <person name="Fang X."/>
            <person name="Guo X."/>
            <person name="Li L."/>
            <person name="Luo R."/>
            <person name="Xu F."/>
            <person name="Yang P."/>
            <person name="Zhang L."/>
            <person name="Wang X."/>
            <person name="Qi H."/>
            <person name="Xiong Z."/>
            <person name="Que H."/>
            <person name="Xie Y."/>
            <person name="Holland P.W."/>
            <person name="Paps J."/>
            <person name="Zhu Y."/>
            <person name="Wu F."/>
            <person name="Chen Y."/>
            <person name="Wang J."/>
            <person name="Peng C."/>
            <person name="Meng J."/>
            <person name="Yang L."/>
            <person name="Liu J."/>
            <person name="Wen B."/>
            <person name="Zhang N."/>
            <person name="Huang Z."/>
            <person name="Zhu Q."/>
            <person name="Feng Y."/>
            <person name="Mount A."/>
            <person name="Hedgecock D."/>
            <person name="Xu Z."/>
            <person name="Liu Y."/>
            <person name="Domazet-Loso T."/>
            <person name="Du Y."/>
            <person name="Sun X."/>
            <person name="Zhang S."/>
            <person name="Liu B."/>
            <person name="Cheng P."/>
            <person name="Jiang X."/>
            <person name="Li J."/>
            <person name="Fan D."/>
            <person name="Wang W."/>
            <person name="Fu W."/>
            <person name="Wang T."/>
            <person name="Wang B."/>
            <person name="Zhang J."/>
            <person name="Peng Z."/>
            <person name="Li Y."/>
            <person name="Li N."/>
            <person name="Wang J."/>
            <person name="Chen M."/>
            <person name="He Y."/>
            <person name="Tan F."/>
            <person name="Song X."/>
            <person name="Zheng Q."/>
            <person name="Huang R."/>
            <person name="Yang H."/>
            <person name="Du X."/>
            <person name="Chen L."/>
            <person name="Yang M."/>
            <person name="Gaffney P.M."/>
            <person name="Wang S."/>
            <person name="Luo L."/>
            <person name="She Z."/>
            <person name="Ming Y."/>
            <person name="Huang W."/>
            <person name="Zhang S."/>
            <person name="Huang B."/>
            <person name="Zhang Y."/>
            <person name="Qu T."/>
            <person name="Ni P."/>
            <person name="Miao G."/>
            <person name="Wang J."/>
            <person name="Wang Q."/>
            <person name="Steinberg C.E."/>
            <person name="Wang H."/>
            <person name="Li N."/>
            <person name="Qian L."/>
            <person name="Zhang G."/>
            <person name="Li Y."/>
            <person name="Yang H."/>
            <person name="Liu X."/>
            <person name="Wang J."/>
            <person name="Yin Y."/>
            <person name="Wang J."/>
        </authorList>
    </citation>
    <scope>NUCLEOTIDE SEQUENCE [LARGE SCALE GENOMIC DNA]</scope>
    <source>
        <strain evidence="1">05x7-T-G4-1.051#20</strain>
    </source>
</reference>
<dbReference type="AlphaFoldDB" id="K1PI29"/>
<proteinExistence type="predicted"/>
<dbReference type="EMBL" id="JH815961">
    <property type="protein sequence ID" value="EKC23627.1"/>
    <property type="molecule type" value="Genomic_DNA"/>
</dbReference>
<dbReference type="HOGENOM" id="CLU_2388353_0_0_1"/>
<gene>
    <name evidence="1" type="ORF">CGI_10013190</name>
</gene>
<name>K1PI29_MAGGI</name>